<keyword evidence="2" id="KW-1185">Reference proteome</keyword>
<dbReference type="InterPro" id="IPR032495">
    <property type="entry name" value="Phage_TTP_11"/>
</dbReference>
<dbReference type="Pfam" id="PF16460">
    <property type="entry name" value="Phage_TTP_11"/>
    <property type="match status" value="1"/>
</dbReference>
<dbReference type="EMBL" id="JALGRD010000002">
    <property type="protein sequence ID" value="MCJ0972680.1"/>
    <property type="molecule type" value="Genomic_DNA"/>
</dbReference>
<dbReference type="Gene3D" id="4.10.410.40">
    <property type="match status" value="1"/>
</dbReference>
<dbReference type="AlphaFoldDB" id="A0A9X2ARM9"/>
<evidence type="ECO:0000313" key="1">
    <source>
        <dbReference type="EMBL" id="MCJ0972680.1"/>
    </source>
</evidence>
<accession>A0A9X2ARM9</accession>
<name>A0A9X2ARM9_9GAMM</name>
<sequence>MAIISQGSQVYMLAESETPGTFEVVAIACATAFNPGGSPADQIETTCLEENDRSYMPGLRTPGQASLTVNFDPSEPSHVRMFELSQMNPAPTLKWALGWSDGTEAPTVAVGGEDFELPATRTWFTFEGYLSDVPFDFAQNSVVSSAVTIQRSGGAALIPKA</sequence>
<comment type="caution">
    <text evidence="1">The sequence shown here is derived from an EMBL/GenBank/DDBJ whole genome shotgun (WGS) entry which is preliminary data.</text>
</comment>
<protein>
    <submittedName>
        <fullName evidence="1">Phage tail protein</fullName>
    </submittedName>
</protein>
<organism evidence="1 2">
    <name type="scientific">Stutzerimonas marianensis</name>
    <dbReference type="NCBI Taxonomy" id="2929513"/>
    <lineage>
        <taxon>Bacteria</taxon>
        <taxon>Pseudomonadati</taxon>
        <taxon>Pseudomonadota</taxon>
        <taxon>Gammaproteobacteria</taxon>
        <taxon>Pseudomonadales</taxon>
        <taxon>Pseudomonadaceae</taxon>
        <taxon>Stutzerimonas</taxon>
    </lineage>
</organism>
<evidence type="ECO:0000313" key="2">
    <source>
        <dbReference type="Proteomes" id="UP001139682"/>
    </source>
</evidence>
<gene>
    <name evidence="1" type="ORF">MST27_04780</name>
</gene>
<dbReference type="RefSeq" id="WP_243604864.1">
    <property type="nucleotide sequence ID" value="NZ_JALGRD010000002.1"/>
</dbReference>
<dbReference type="Proteomes" id="UP001139682">
    <property type="component" value="Unassembled WGS sequence"/>
</dbReference>
<reference evidence="1" key="1">
    <citation type="submission" date="2022-03" db="EMBL/GenBank/DDBJ databases">
        <title>Pseudomonas marianensis sp. nov., a marine bacterium isolated from deep-sea sediments of the Mariana Trench.</title>
        <authorList>
            <person name="Wei Y."/>
        </authorList>
    </citation>
    <scope>NUCLEOTIDE SEQUENCE</scope>
    <source>
        <strain evidence="1">PS1</strain>
    </source>
</reference>
<proteinExistence type="predicted"/>